<dbReference type="EMBL" id="VSWC01000015">
    <property type="protein sequence ID" value="KAA1113078.1"/>
    <property type="molecule type" value="Genomic_DNA"/>
</dbReference>
<gene>
    <name evidence="1" type="ORF">PGT21_020209</name>
</gene>
<protein>
    <submittedName>
        <fullName evidence="1">Uncharacterized protein</fullName>
    </submittedName>
</protein>
<accession>A0A5B0QIS6</accession>
<sequence length="99" mass="11146">MRIEAFNDRLITLLSAFAMRPRGQPTSVGQLVYSGCVNDDLKKTNVEVNPIHYHHYPFGDGKWMPGSSGFVGKTSKAWYNCAYSQSRDNSDTYICSDCK</sequence>
<name>A0A5B0QIS6_PUCGR</name>
<evidence type="ECO:0000313" key="1">
    <source>
        <dbReference type="EMBL" id="KAA1113078.1"/>
    </source>
</evidence>
<comment type="caution">
    <text evidence="1">The sequence shown here is derived from an EMBL/GenBank/DDBJ whole genome shotgun (WGS) entry which is preliminary data.</text>
</comment>
<organism evidence="1 2">
    <name type="scientific">Puccinia graminis f. sp. tritici</name>
    <dbReference type="NCBI Taxonomy" id="56615"/>
    <lineage>
        <taxon>Eukaryota</taxon>
        <taxon>Fungi</taxon>
        <taxon>Dikarya</taxon>
        <taxon>Basidiomycota</taxon>
        <taxon>Pucciniomycotina</taxon>
        <taxon>Pucciniomycetes</taxon>
        <taxon>Pucciniales</taxon>
        <taxon>Pucciniaceae</taxon>
        <taxon>Puccinia</taxon>
    </lineage>
</organism>
<dbReference type="Proteomes" id="UP000324748">
    <property type="component" value="Unassembled WGS sequence"/>
</dbReference>
<evidence type="ECO:0000313" key="2">
    <source>
        <dbReference type="Proteomes" id="UP000324748"/>
    </source>
</evidence>
<keyword evidence="2" id="KW-1185">Reference proteome</keyword>
<dbReference type="AlphaFoldDB" id="A0A5B0QIS6"/>
<reference evidence="1 2" key="1">
    <citation type="submission" date="2019-05" db="EMBL/GenBank/DDBJ databases">
        <title>Emergence of the Ug99 lineage of the wheat stem rust pathogen through somatic hybridization.</title>
        <authorList>
            <person name="Li F."/>
            <person name="Upadhyaya N.M."/>
            <person name="Sperschneider J."/>
            <person name="Matny O."/>
            <person name="Nguyen-Phuc H."/>
            <person name="Mago R."/>
            <person name="Raley C."/>
            <person name="Miller M.E."/>
            <person name="Silverstein K.A.T."/>
            <person name="Henningsen E."/>
            <person name="Hirsch C.D."/>
            <person name="Visser B."/>
            <person name="Pretorius Z.A."/>
            <person name="Steffenson B.J."/>
            <person name="Schwessinger B."/>
            <person name="Dodds P.N."/>
            <person name="Figueroa M."/>
        </authorList>
    </citation>
    <scope>NUCLEOTIDE SEQUENCE [LARGE SCALE GENOMIC DNA]</scope>
    <source>
        <strain evidence="1">21-0</strain>
    </source>
</reference>
<proteinExistence type="predicted"/>